<dbReference type="RefSeq" id="WP_007390401.1">
    <property type="nucleotide sequence ID" value="NZ_ADGP01000008.1"/>
</dbReference>
<comment type="caution">
    <text evidence="2">The sequence shown here is derived from an EMBL/GenBank/DDBJ whole genome shotgun (WGS) entry which is preliminary data.</text>
</comment>
<feature type="signal peptide" evidence="1">
    <location>
        <begin position="1"/>
        <end position="26"/>
    </location>
</feature>
<dbReference type="OrthoDB" id="6000589at2"/>
<organism evidence="2 4">
    <name type="scientific">Megasphaera lornae</name>
    <dbReference type="NCBI Taxonomy" id="1000568"/>
    <lineage>
        <taxon>Bacteria</taxon>
        <taxon>Bacillati</taxon>
        <taxon>Bacillota</taxon>
        <taxon>Negativicutes</taxon>
        <taxon>Veillonellales</taxon>
        <taxon>Veillonellaceae</taxon>
        <taxon>Megasphaera</taxon>
    </lineage>
</organism>
<dbReference type="EMBL" id="AFIJ01000004">
    <property type="protein sequence ID" value="EGL42394.1"/>
    <property type="molecule type" value="Genomic_DNA"/>
</dbReference>
<dbReference type="AlphaFoldDB" id="D3LT37"/>
<gene>
    <name evidence="2" type="ORF">HMPREF0889_0023</name>
    <name evidence="3" type="ORF">HMPREF1039_0789</name>
</gene>
<keyword evidence="5" id="KW-1185">Reference proteome</keyword>
<proteinExistence type="predicted"/>
<feature type="chain" id="PRO_5039023679" description="Lipoprotein" evidence="1">
    <location>
        <begin position="27"/>
        <end position="156"/>
    </location>
</feature>
<evidence type="ECO:0008006" key="6">
    <source>
        <dbReference type="Google" id="ProtNLM"/>
    </source>
</evidence>
<protein>
    <recommendedName>
        <fullName evidence="6">Lipoprotein</fullName>
    </recommendedName>
</protein>
<accession>D3LT37</accession>
<dbReference type="PROSITE" id="PS51257">
    <property type="entry name" value="PROKAR_LIPOPROTEIN"/>
    <property type="match status" value="1"/>
</dbReference>
<reference evidence="3 5" key="3">
    <citation type="submission" date="2011-04" db="EMBL/GenBank/DDBJ databases">
        <authorList>
            <person name="Harkins D.M."/>
            <person name="Madupu R."/>
            <person name="Durkin A.S."/>
            <person name="Torralba M."/>
            <person name="Methe B."/>
            <person name="Sutton G.G."/>
            <person name="Nelson K.E."/>
        </authorList>
    </citation>
    <scope>NUCLEOTIDE SEQUENCE [LARGE SCALE GENOMIC DNA]</scope>
    <source>
        <strain evidence="3 5">UPII 199-6</strain>
    </source>
</reference>
<keyword evidence="1" id="KW-0732">Signal</keyword>
<reference evidence="4" key="1">
    <citation type="submission" date="2009-12" db="EMBL/GenBank/DDBJ databases">
        <title>Sequence of Clostridiales genomosp. BVAB3 str. UPII9-5.</title>
        <authorList>
            <person name="Madupu R."/>
            <person name="Durkin A.S."/>
            <person name="Torralba M."/>
            <person name="Methe B."/>
            <person name="Sutton G.G."/>
            <person name="Strausberg R.L."/>
            <person name="Nelson K.E."/>
        </authorList>
    </citation>
    <scope>NUCLEOTIDE SEQUENCE [LARGE SCALE GENOMIC DNA]</scope>
    <source>
        <strain evidence="4">28L</strain>
    </source>
</reference>
<name>D3LT37_9FIRM</name>
<evidence type="ECO:0000313" key="2">
    <source>
        <dbReference type="EMBL" id="EFD94607.1"/>
    </source>
</evidence>
<sequence>MKGYKGIVLTLAGIVIMLIVSACATADPYAGKWVGYYEPKANVIYLATIEKKGRAYTVSMQDQHWQGIGKNRSWQTDTQPSATGQVKNGKLYIDHTLDLLYFIVPQEADTLLYINRPGNAVIRFHREREGEIRAFKEKWRTAEEKNGTAVAGKQKQ</sequence>
<reference evidence="2" key="2">
    <citation type="submission" date="2009-12" db="EMBL/GenBank/DDBJ databases">
        <authorList>
            <person name="Madupu R."/>
            <person name="Durkin A.S."/>
            <person name="Torralba M."/>
            <person name="Methe B."/>
            <person name="Sutton G.G."/>
            <person name="Strausberg R.L."/>
            <person name="Nelson K.E."/>
        </authorList>
    </citation>
    <scope>NUCLEOTIDE SEQUENCE</scope>
    <source>
        <strain evidence="2">28L</strain>
    </source>
</reference>
<dbReference type="Proteomes" id="UP000003242">
    <property type="component" value="Unassembled WGS sequence"/>
</dbReference>
<evidence type="ECO:0000313" key="4">
    <source>
        <dbReference type="Proteomes" id="UP000003242"/>
    </source>
</evidence>
<evidence type="ECO:0000313" key="3">
    <source>
        <dbReference type="EMBL" id="EGL42394.1"/>
    </source>
</evidence>
<evidence type="ECO:0000313" key="5">
    <source>
        <dbReference type="Proteomes" id="UP000004018"/>
    </source>
</evidence>
<dbReference type="Proteomes" id="UP000004018">
    <property type="component" value="Unassembled WGS sequence"/>
</dbReference>
<dbReference type="EMBL" id="ADGP01000008">
    <property type="protein sequence ID" value="EFD94607.1"/>
    <property type="molecule type" value="Genomic_DNA"/>
</dbReference>
<evidence type="ECO:0000256" key="1">
    <source>
        <dbReference type="SAM" id="SignalP"/>
    </source>
</evidence>